<dbReference type="EMBL" id="RBWY01000004">
    <property type="protein sequence ID" value="RKS84672.1"/>
    <property type="molecule type" value="Genomic_DNA"/>
</dbReference>
<evidence type="ECO:0000313" key="1">
    <source>
        <dbReference type="EMBL" id="RKS84672.1"/>
    </source>
</evidence>
<evidence type="ECO:0000313" key="2">
    <source>
        <dbReference type="Proteomes" id="UP000278542"/>
    </source>
</evidence>
<keyword evidence="2" id="KW-1185">Reference proteome</keyword>
<dbReference type="AlphaFoldDB" id="A0A495RB12"/>
<proteinExistence type="predicted"/>
<dbReference type="RefSeq" id="WP_121145522.1">
    <property type="nucleotide sequence ID" value="NZ_RBWY01000004.1"/>
</dbReference>
<reference evidence="1 2" key="1">
    <citation type="submission" date="2018-10" db="EMBL/GenBank/DDBJ databases">
        <title>Genomic Encyclopedia of Type Strains, Phase IV (KMG-IV): sequencing the most valuable type-strain genomes for metagenomic binning, comparative biology and taxonomic classification.</title>
        <authorList>
            <person name="Goeker M."/>
        </authorList>
    </citation>
    <scope>NUCLEOTIDE SEQUENCE [LARGE SCALE GENOMIC DNA]</scope>
    <source>
        <strain evidence="1 2">DSM 22228</strain>
    </source>
</reference>
<organism evidence="1 2">
    <name type="scientific">Orbus hercynius</name>
    <dbReference type="NCBI Taxonomy" id="593135"/>
    <lineage>
        <taxon>Bacteria</taxon>
        <taxon>Pseudomonadati</taxon>
        <taxon>Pseudomonadota</taxon>
        <taxon>Gammaproteobacteria</taxon>
        <taxon>Orbales</taxon>
        <taxon>Orbaceae</taxon>
        <taxon>Orbus</taxon>
    </lineage>
</organism>
<protein>
    <submittedName>
        <fullName evidence="1">Uncharacterized protein</fullName>
    </submittedName>
</protein>
<dbReference type="Proteomes" id="UP000278542">
    <property type="component" value="Unassembled WGS sequence"/>
</dbReference>
<comment type="caution">
    <text evidence="1">The sequence shown here is derived from an EMBL/GenBank/DDBJ whole genome shotgun (WGS) entry which is preliminary data.</text>
</comment>
<accession>A0A495RB12</accession>
<gene>
    <name evidence="1" type="ORF">DES39_1884</name>
</gene>
<name>A0A495RB12_9GAMM</name>
<sequence>MTKQEIIEILRERTARAILNYCVHKNGSTAYINKDKSLFLNYAELYSFLINELEPEARSNEEPEQAEILIIDCYCALLGDNFTGENVNLYAVTLSELGIKYIEEYFNKVIDNLISEGVPYDY</sequence>